<evidence type="ECO:0000256" key="1">
    <source>
        <dbReference type="SAM" id="Phobius"/>
    </source>
</evidence>
<dbReference type="GeneID" id="54560001"/>
<protein>
    <submittedName>
        <fullName evidence="2">Uncharacterized protein</fullName>
    </submittedName>
</protein>
<feature type="transmembrane region" description="Helical" evidence="1">
    <location>
        <begin position="305"/>
        <end position="323"/>
    </location>
</feature>
<proteinExistence type="predicted"/>
<accession>A0A6A6CHE6</accession>
<name>A0A6A6CHE6_ZASCE</name>
<keyword evidence="1" id="KW-0472">Membrane</keyword>
<keyword evidence="3" id="KW-1185">Reference proteome</keyword>
<dbReference type="EMBL" id="ML993596">
    <property type="protein sequence ID" value="KAF2166667.1"/>
    <property type="molecule type" value="Genomic_DNA"/>
</dbReference>
<evidence type="ECO:0000313" key="2">
    <source>
        <dbReference type="EMBL" id="KAF2166667.1"/>
    </source>
</evidence>
<feature type="transmembrane region" description="Helical" evidence="1">
    <location>
        <begin position="335"/>
        <end position="357"/>
    </location>
</feature>
<evidence type="ECO:0000313" key="3">
    <source>
        <dbReference type="Proteomes" id="UP000799537"/>
    </source>
</evidence>
<dbReference type="Proteomes" id="UP000799537">
    <property type="component" value="Unassembled WGS sequence"/>
</dbReference>
<feature type="transmembrane region" description="Helical" evidence="1">
    <location>
        <begin position="52"/>
        <end position="75"/>
    </location>
</feature>
<dbReference type="AlphaFoldDB" id="A0A6A6CHE6"/>
<gene>
    <name evidence="2" type="ORF">M409DRAFT_23298</name>
</gene>
<dbReference type="OrthoDB" id="3789783at2759"/>
<dbReference type="RefSeq" id="XP_033667556.1">
    <property type="nucleotide sequence ID" value="XM_033806729.1"/>
</dbReference>
<feature type="transmembrane region" description="Helical" evidence="1">
    <location>
        <begin position="14"/>
        <end position="32"/>
    </location>
</feature>
<reference evidence="2" key="1">
    <citation type="journal article" date="2020" name="Stud. Mycol.">
        <title>101 Dothideomycetes genomes: a test case for predicting lifestyles and emergence of pathogens.</title>
        <authorList>
            <person name="Haridas S."/>
            <person name="Albert R."/>
            <person name="Binder M."/>
            <person name="Bloem J."/>
            <person name="Labutti K."/>
            <person name="Salamov A."/>
            <person name="Andreopoulos B."/>
            <person name="Baker S."/>
            <person name="Barry K."/>
            <person name="Bills G."/>
            <person name="Bluhm B."/>
            <person name="Cannon C."/>
            <person name="Castanera R."/>
            <person name="Culley D."/>
            <person name="Daum C."/>
            <person name="Ezra D."/>
            <person name="Gonzalez J."/>
            <person name="Henrissat B."/>
            <person name="Kuo A."/>
            <person name="Liang C."/>
            <person name="Lipzen A."/>
            <person name="Lutzoni F."/>
            <person name="Magnuson J."/>
            <person name="Mondo S."/>
            <person name="Nolan M."/>
            <person name="Ohm R."/>
            <person name="Pangilinan J."/>
            <person name="Park H.-J."/>
            <person name="Ramirez L."/>
            <person name="Alfaro M."/>
            <person name="Sun H."/>
            <person name="Tritt A."/>
            <person name="Yoshinaga Y."/>
            <person name="Zwiers L.-H."/>
            <person name="Turgeon B."/>
            <person name="Goodwin S."/>
            <person name="Spatafora J."/>
            <person name="Crous P."/>
            <person name="Grigoriev I."/>
        </authorList>
    </citation>
    <scope>NUCLEOTIDE SEQUENCE</scope>
    <source>
        <strain evidence="2">ATCC 36951</strain>
    </source>
</reference>
<feature type="transmembrane region" description="Helical" evidence="1">
    <location>
        <begin position="142"/>
        <end position="163"/>
    </location>
</feature>
<feature type="transmembrane region" description="Helical" evidence="1">
    <location>
        <begin position="208"/>
        <end position="226"/>
    </location>
</feature>
<keyword evidence="1" id="KW-1133">Transmembrane helix</keyword>
<sequence>MGDEFDDSTYDRPIWQVLLKTGITHALGLLVYSQLNHLLHVPSKHNARLFRLIVFAFLPTVILGQFAFDIVKAAIRLLQNPHEVDVQSKLRALKFYWDGMLGVRCTTEDEGVEEREETIRLLDIAAAEDVQPQKPKWTWKRVSGILLCLLAIFQAVGIIVTFARRSLQRSCRKEEIPCRDTPWYTCDEPTQIRYNCSHSFTGLDFRNLYVACASIIISVLSIYLLAAGNTWTYAPSTSLTGEEDVATRSSAVLGEMQRLLMDYIFGTLIQEFIAVETYYDRWGDNGTPKYVTIFMGTLDRISMSPVEWVLIILAVFMVTVFKQDIAARLGVKTKLVYGVLIAAIGIWLTLDNVLLFVTDAGHFILGHYGSEADGNWGEKWSDPIEKWVPVM</sequence>
<organism evidence="2 3">
    <name type="scientific">Zasmidium cellare ATCC 36951</name>
    <dbReference type="NCBI Taxonomy" id="1080233"/>
    <lineage>
        <taxon>Eukaryota</taxon>
        <taxon>Fungi</taxon>
        <taxon>Dikarya</taxon>
        <taxon>Ascomycota</taxon>
        <taxon>Pezizomycotina</taxon>
        <taxon>Dothideomycetes</taxon>
        <taxon>Dothideomycetidae</taxon>
        <taxon>Mycosphaerellales</taxon>
        <taxon>Mycosphaerellaceae</taxon>
        <taxon>Zasmidium</taxon>
    </lineage>
</organism>
<keyword evidence="1" id="KW-0812">Transmembrane</keyword>